<keyword evidence="4" id="KW-1185">Reference proteome</keyword>
<feature type="region of interest" description="Disordered" evidence="2">
    <location>
        <begin position="238"/>
        <end position="273"/>
    </location>
</feature>
<gene>
    <name evidence="3" type="ORF">BKA55DRAFT_545149</name>
</gene>
<comment type="caution">
    <text evidence="3">The sequence shown here is derived from an EMBL/GenBank/DDBJ whole genome shotgun (WGS) entry which is preliminary data.</text>
</comment>
<dbReference type="AlphaFoldDB" id="A0A9P9JSG5"/>
<dbReference type="RefSeq" id="XP_046043083.1">
    <property type="nucleotide sequence ID" value="XM_046190786.1"/>
</dbReference>
<dbReference type="OrthoDB" id="5135153at2759"/>
<evidence type="ECO:0000256" key="1">
    <source>
        <dbReference type="SAM" id="Coils"/>
    </source>
</evidence>
<dbReference type="EMBL" id="JAGMUX010000022">
    <property type="protein sequence ID" value="KAH7230445.1"/>
    <property type="molecule type" value="Genomic_DNA"/>
</dbReference>
<protein>
    <submittedName>
        <fullName evidence="3">Uncharacterized protein</fullName>
    </submittedName>
</protein>
<feature type="coiled-coil region" evidence="1">
    <location>
        <begin position="178"/>
        <end position="212"/>
    </location>
</feature>
<name>A0A9P9JSG5_FUSRE</name>
<accession>A0A9P9JSG5</accession>
<dbReference type="Proteomes" id="UP000720189">
    <property type="component" value="Unassembled WGS sequence"/>
</dbReference>
<organism evidence="3 4">
    <name type="scientific">Fusarium redolens</name>
    <dbReference type="NCBI Taxonomy" id="48865"/>
    <lineage>
        <taxon>Eukaryota</taxon>
        <taxon>Fungi</taxon>
        <taxon>Dikarya</taxon>
        <taxon>Ascomycota</taxon>
        <taxon>Pezizomycotina</taxon>
        <taxon>Sordariomycetes</taxon>
        <taxon>Hypocreomycetidae</taxon>
        <taxon>Hypocreales</taxon>
        <taxon>Nectriaceae</taxon>
        <taxon>Fusarium</taxon>
        <taxon>Fusarium redolens species complex</taxon>
    </lineage>
</organism>
<evidence type="ECO:0000256" key="2">
    <source>
        <dbReference type="SAM" id="MobiDB-lite"/>
    </source>
</evidence>
<evidence type="ECO:0000313" key="4">
    <source>
        <dbReference type="Proteomes" id="UP000720189"/>
    </source>
</evidence>
<sequence length="273" mass="30165">MESSSPESKPDRAAREAEYQALWQVCDRASRKHEYIYADDRNKRALLEDACASIMQKRRKVGKAPCGIDVPSMVSLHLQREVTGRLLATARMGVASPSPNEMPYMGNGPAVNATQNAYPANPSPFNGNPNPFNGTQAPFSAIPQPQARVPPISAPNFNFSIPNNNAVHQELASQREDMDKVINTLRDYARRIAALENKLETVTQERDAMKTGTFDMSKSASVPPTMFHYPTEGIEGFEGLPGVAYPQPRLLTPRSQTQGRDEDDREGTYQPGM</sequence>
<proteinExistence type="predicted"/>
<evidence type="ECO:0000313" key="3">
    <source>
        <dbReference type="EMBL" id="KAH7230445.1"/>
    </source>
</evidence>
<reference evidence="3" key="1">
    <citation type="journal article" date="2021" name="Nat. Commun.">
        <title>Genetic determinants of endophytism in the Arabidopsis root mycobiome.</title>
        <authorList>
            <person name="Mesny F."/>
            <person name="Miyauchi S."/>
            <person name="Thiergart T."/>
            <person name="Pickel B."/>
            <person name="Atanasova L."/>
            <person name="Karlsson M."/>
            <person name="Huettel B."/>
            <person name="Barry K.W."/>
            <person name="Haridas S."/>
            <person name="Chen C."/>
            <person name="Bauer D."/>
            <person name="Andreopoulos W."/>
            <person name="Pangilinan J."/>
            <person name="LaButti K."/>
            <person name="Riley R."/>
            <person name="Lipzen A."/>
            <person name="Clum A."/>
            <person name="Drula E."/>
            <person name="Henrissat B."/>
            <person name="Kohler A."/>
            <person name="Grigoriev I.V."/>
            <person name="Martin F.M."/>
            <person name="Hacquard S."/>
        </authorList>
    </citation>
    <scope>NUCLEOTIDE SEQUENCE</scope>
    <source>
        <strain evidence="3">MPI-CAGE-AT-0023</strain>
    </source>
</reference>
<keyword evidence="1" id="KW-0175">Coiled coil</keyword>
<dbReference type="GeneID" id="70220740"/>